<dbReference type="AlphaFoldDB" id="A0A345Y2K6"/>
<dbReference type="KEGG" id="ccah:DWG20_01210"/>
<dbReference type="OrthoDB" id="245568at2"/>
<organism evidence="1 2">
    <name type="scientific">Crenobacter cavernae</name>
    <dbReference type="NCBI Taxonomy" id="2290923"/>
    <lineage>
        <taxon>Bacteria</taxon>
        <taxon>Pseudomonadati</taxon>
        <taxon>Pseudomonadota</taxon>
        <taxon>Betaproteobacteria</taxon>
        <taxon>Neisseriales</taxon>
        <taxon>Neisseriaceae</taxon>
        <taxon>Crenobacter</taxon>
    </lineage>
</organism>
<evidence type="ECO:0000313" key="2">
    <source>
        <dbReference type="Proteomes" id="UP000254537"/>
    </source>
</evidence>
<dbReference type="EMBL" id="CP031337">
    <property type="protein sequence ID" value="AXK38158.1"/>
    <property type="molecule type" value="Genomic_DNA"/>
</dbReference>
<evidence type="ECO:0000313" key="1">
    <source>
        <dbReference type="EMBL" id="AXK38158.1"/>
    </source>
</evidence>
<protein>
    <recommendedName>
        <fullName evidence="3">Solute-binding protein family 3/N-terminal domain-containing protein</fullName>
    </recommendedName>
</protein>
<accession>A0A345Y2K6</accession>
<evidence type="ECO:0008006" key="3">
    <source>
        <dbReference type="Google" id="ProtNLM"/>
    </source>
</evidence>
<gene>
    <name evidence="1" type="ORF">DWG20_01210</name>
</gene>
<name>A0A345Y2K6_9NEIS</name>
<dbReference type="SUPFAM" id="SSF53850">
    <property type="entry name" value="Periplasmic binding protein-like II"/>
    <property type="match status" value="1"/>
</dbReference>
<reference evidence="1 2" key="1">
    <citation type="submission" date="2018-07" db="EMBL/GenBank/DDBJ databases">
        <title>Crenobacter cavernae sp. nov., isolated from a karst cave.</title>
        <authorList>
            <person name="Zhu H."/>
        </authorList>
    </citation>
    <scope>NUCLEOTIDE SEQUENCE [LARGE SCALE GENOMIC DNA]</scope>
    <source>
        <strain evidence="1 2">K1W11S-77</strain>
    </source>
</reference>
<dbReference type="Gene3D" id="3.40.190.10">
    <property type="entry name" value="Periplasmic binding protein-like II"/>
    <property type="match status" value="2"/>
</dbReference>
<dbReference type="Proteomes" id="UP000254537">
    <property type="component" value="Chromosome"/>
</dbReference>
<proteinExistence type="predicted"/>
<dbReference type="RefSeq" id="WP_115432040.1">
    <property type="nucleotide sequence ID" value="NZ_CP031337.1"/>
</dbReference>
<sequence length="165" mass="18521">MYYSQPLLHYRNRAISLASSRLTLRTPADLAPYRVAAFQNARGLFGREYAETMAEHPAYREHADQSLLGPLLYRGRVDVVIGDVDIFAAFDARALTGRCDVPALAVADILPPSPRHAGFARAEDRDAFDKALTELAARGEIERLRRRFKPRAPVRTRLSDCERAP</sequence>